<keyword evidence="9 11" id="KW-0496">Mitochondrion</keyword>
<evidence type="ECO:0000256" key="2">
    <source>
        <dbReference type="ARBA" id="ARBA00005349"/>
    </source>
</evidence>
<dbReference type="EMBL" id="CR382127">
    <property type="protein sequence ID" value="CAG83818.1"/>
    <property type="molecule type" value="Genomic_DNA"/>
</dbReference>
<dbReference type="Gene3D" id="3.50.50.60">
    <property type="entry name" value="FAD/NAD(P)-binding domain"/>
    <property type="match status" value="2"/>
</dbReference>
<dbReference type="HAMAP" id="MF_03193">
    <property type="entry name" value="COQ6_monooxygenase"/>
    <property type="match status" value="1"/>
</dbReference>
<sequence>MLRSTTLQRLRPAVFRVQRWNSTTTSAPKPSTTHSDIVVVGGGPAGLTIAAALKHYPETVNKSVTLVEFGSLDNLKTWGPDMERFENRVSSLTPSSVEYLTKIGVWEHVNRDRVQAYRHMTAWDGVSGSKVQFNTTQLMGEGRDIAYMTENFNLQNGLLKQLANKPNLTILDKTKVEGVERTPESHNKPLVKLSNGSTISTDLLIGADGANSPVRTFSGIEARGWDYNTHGLVATVRLANEQQSAWQRFLPTGPIALLPLPNRFGSLVWSTTPKMAAQLKQLTPEQFVMMVNCAFNLEPTDIEYLVEHPDEIMTDAPYRLSQRSSNPDVPCPIVAVQDKSRASFPLKMKHADTYIAENVALVGDAAHTTHPLAGQGLNMGQGDAQSLAIAIRNAAGRGADIGSTLTLEPYWADQYFKNHKLLGVVDKLHKLYSTRNPLVVGLRSLGLDAVNSVKPVKDFLMSQAS</sequence>
<dbReference type="OMA" id="VKQMQVW"/>
<comment type="catalytic activity">
    <reaction evidence="11">
        <text>a 4-hydroxy-3-(all-trans-polyprenyl)benzoate + 2 reduced [2Fe-2S]-[ferredoxin] + O2 + 2 H(+) = a 3,4-dihydroxy-5-(all-trans-polyprenyl)benzoate + 2 oxidized [2Fe-2S]-[ferredoxin] + H2O</text>
        <dbReference type="Rhea" id="RHEA:81195"/>
        <dbReference type="Rhea" id="RHEA-COMP:9514"/>
        <dbReference type="Rhea" id="RHEA-COMP:10000"/>
        <dbReference type="Rhea" id="RHEA-COMP:10001"/>
        <dbReference type="Rhea" id="RHEA-COMP:10930"/>
        <dbReference type="ChEBI" id="CHEBI:15377"/>
        <dbReference type="ChEBI" id="CHEBI:15378"/>
        <dbReference type="ChEBI" id="CHEBI:15379"/>
        <dbReference type="ChEBI" id="CHEBI:33737"/>
        <dbReference type="ChEBI" id="CHEBI:33738"/>
        <dbReference type="ChEBI" id="CHEBI:64694"/>
        <dbReference type="ChEBI" id="CHEBI:78396"/>
        <dbReference type="EC" id="1.14.15.45"/>
    </reaction>
</comment>
<evidence type="ECO:0000256" key="8">
    <source>
        <dbReference type="ARBA" id="ARBA00023033"/>
    </source>
</evidence>
<dbReference type="GO" id="GO:0016712">
    <property type="term" value="F:oxidoreductase activity, acting on paired donors, with incorporation or reduction of molecular oxygen, reduced flavin or flavoprotein as one donor, and incorporation of one atom of oxygen"/>
    <property type="evidence" value="ECO:0007669"/>
    <property type="project" value="UniProtKB-UniRule"/>
</dbReference>
<dbReference type="GO" id="GO:0016491">
    <property type="term" value="F:oxidoreductase activity"/>
    <property type="evidence" value="ECO:0000318"/>
    <property type="project" value="GO_Central"/>
</dbReference>
<comment type="subunit">
    <text evidence="11">Component of a multi-subunit COQ enzyme complex, composed of at least COQ3, COQ4, COQ5, COQ6, COQ7 and COQ9.</text>
</comment>
<evidence type="ECO:0000256" key="10">
    <source>
        <dbReference type="ARBA" id="ARBA00023136"/>
    </source>
</evidence>
<evidence type="ECO:0000256" key="5">
    <source>
        <dbReference type="ARBA" id="ARBA00022792"/>
    </source>
</evidence>
<organism evidence="13 14">
    <name type="scientific">Yarrowia lipolytica (strain CLIB 122 / E 150)</name>
    <name type="common">Yeast</name>
    <name type="synonym">Candida lipolytica</name>
    <dbReference type="NCBI Taxonomy" id="284591"/>
    <lineage>
        <taxon>Eukaryota</taxon>
        <taxon>Fungi</taxon>
        <taxon>Dikarya</taxon>
        <taxon>Ascomycota</taxon>
        <taxon>Saccharomycotina</taxon>
        <taxon>Dipodascomycetes</taxon>
        <taxon>Dipodascales</taxon>
        <taxon>Dipodascales incertae sedis</taxon>
        <taxon>Yarrowia</taxon>
    </lineage>
</organism>
<accession>F2Z6J4</accession>
<keyword evidence="5 11" id="KW-0999">Mitochondrion inner membrane</keyword>
<comment type="cofactor">
    <cofactor evidence="1 11">
        <name>FAD</name>
        <dbReference type="ChEBI" id="CHEBI:57692"/>
    </cofactor>
</comment>
<dbReference type="RefSeq" id="XP_499891.1">
    <property type="nucleotide sequence ID" value="XM_499891.1"/>
</dbReference>
<keyword evidence="8 11" id="KW-0503">Monooxygenase</keyword>
<dbReference type="InterPro" id="IPR018168">
    <property type="entry name" value="Ubi_Hdrlase_CS"/>
</dbReference>
<dbReference type="InterPro" id="IPR036188">
    <property type="entry name" value="FAD/NAD-bd_sf"/>
</dbReference>
<dbReference type="KEGG" id="yli:2906060"/>
<comment type="function">
    <text evidence="11">FAD-dependent monooxygenase required for two non-consecutive steps during ubiquinone biosynthesis. Required for the C5-ring hydroxylation during ubiquinone biosynthesis by catalyzing the hydroxylation of 4-hydroxy-3-(all-trans-polyprenyl)benzoic acid to 3,4-dihydroxy-5-(all-trans-polyprenyl)benzoic acid. Also acts downstream of coq4, for the C1-hydroxylation during ubiquinone biosynthesis by catalyzing the hydroxylation of 2-methoxy-6-(all-trans-polyprenyl)phenol to 2-methoxy-6-(all-trans-polyprenyl)benzene-1,4-diol. The electrons required for the hydroxylation reaction are funneled indirectly to coq6 from NADPH via a ferredoxin/ferredoxin reductase system.</text>
</comment>
<keyword evidence="3 11" id="KW-0285">Flavoprotein</keyword>
<dbReference type="PRINTS" id="PR00420">
    <property type="entry name" value="RNGMNOXGNASE"/>
</dbReference>
<dbReference type="GO" id="GO:0106364">
    <property type="term" value="F:4-hydroxy-3-all-trans-polyprenylbenzoate oxygenase activity"/>
    <property type="evidence" value="ECO:0007669"/>
    <property type="project" value="UniProtKB-EC"/>
</dbReference>
<comment type="catalytic activity">
    <reaction evidence="11">
        <text>a 2-methoxy-6-(all-trans-polyprenyl)phenol + 2 reduced [2Fe-2S]-[ferredoxin] + O2 + 2 H(+) = a 2-methoxy-6-(all-trans-polyprenyl)benzene-1,4-diol + 2 oxidized [2Fe-2S]-[ferredoxin] + H2O</text>
        <dbReference type="Rhea" id="RHEA:81183"/>
        <dbReference type="Rhea" id="RHEA-COMP:9551"/>
        <dbReference type="Rhea" id="RHEA-COMP:10000"/>
        <dbReference type="Rhea" id="RHEA-COMP:10001"/>
        <dbReference type="Rhea" id="RHEA-COMP:10858"/>
        <dbReference type="ChEBI" id="CHEBI:15377"/>
        <dbReference type="ChEBI" id="CHEBI:15378"/>
        <dbReference type="ChEBI" id="CHEBI:15379"/>
        <dbReference type="ChEBI" id="CHEBI:33737"/>
        <dbReference type="ChEBI" id="CHEBI:33738"/>
        <dbReference type="ChEBI" id="CHEBI:62731"/>
        <dbReference type="ChEBI" id="CHEBI:84166"/>
        <dbReference type="EC" id="1.14.15.46"/>
    </reaction>
</comment>
<dbReference type="NCBIfam" id="TIGR01989">
    <property type="entry name" value="COQ6"/>
    <property type="match status" value="1"/>
</dbReference>
<proteinExistence type="inferred from homology"/>
<dbReference type="AlphaFoldDB" id="F2Z6J4"/>
<evidence type="ECO:0000256" key="6">
    <source>
        <dbReference type="ARBA" id="ARBA00022827"/>
    </source>
</evidence>
<dbReference type="PROSITE" id="PS01304">
    <property type="entry name" value="UBIH"/>
    <property type="match status" value="1"/>
</dbReference>
<dbReference type="GO" id="GO:0120538">
    <property type="term" value="F:2-methoxy-6-polyprenolphenol 4-hydroxylase activity"/>
    <property type="evidence" value="ECO:0007669"/>
    <property type="project" value="UniProtKB-EC"/>
</dbReference>
<dbReference type="InterPro" id="IPR002938">
    <property type="entry name" value="FAD-bd"/>
</dbReference>
<dbReference type="FunCoup" id="F2Z6J4">
    <property type="interactions" value="420"/>
</dbReference>
<dbReference type="GO" id="GO:0005739">
    <property type="term" value="C:mitochondrion"/>
    <property type="evidence" value="ECO:0000318"/>
    <property type="project" value="GO_Central"/>
</dbReference>
<comment type="subcellular location">
    <subcellularLocation>
        <location evidence="11">Mitochondrion inner membrane</location>
        <topology evidence="11">Peripheral membrane protein</topology>
        <orientation evidence="11">Matrix side</orientation>
    </subcellularLocation>
</comment>
<dbReference type="FunFam" id="3.50.50.60:FF:000239">
    <property type="entry name" value="Ubiquinone biosynthesis monooxygenase COQ6, mitochondrial"/>
    <property type="match status" value="1"/>
</dbReference>
<evidence type="ECO:0000256" key="11">
    <source>
        <dbReference type="HAMAP-Rule" id="MF_03193"/>
    </source>
</evidence>
<evidence type="ECO:0000313" key="13">
    <source>
        <dbReference type="EMBL" id="CAG83818.1"/>
    </source>
</evidence>
<name>F2Z6J4_YARLI</name>
<evidence type="ECO:0000313" key="14">
    <source>
        <dbReference type="Proteomes" id="UP000001300"/>
    </source>
</evidence>
<protein>
    <recommendedName>
        <fullName evidence="11">Ubiquinone biosynthesis monooxygenase COQ6, mitochondrial</fullName>
        <ecNumber evidence="11">1.14.15.45</ecNumber>
    </recommendedName>
    <alternativeName>
        <fullName evidence="11">2-methoxy-6-polyprenolphenol 4-hydroxylase</fullName>
        <ecNumber evidence="11">1.14.15.46</ecNumber>
    </alternativeName>
</protein>
<dbReference type="UniPathway" id="UPA00232"/>
<dbReference type="Proteomes" id="UP000001300">
    <property type="component" value="Chromosome A"/>
</dbReference>
<dbReference type="NCBIfam" id="TIGR01988">
    <property type="entry name" value="Ubi-OHases"/>
    <property type="match status" value="1"/>
</dbReference>
<dbReference type="OrthoDB" id="683240at2759"/>
<dbReference type="PANTHER" id="PTHR43876:SF7">
    <property type="entry name" value="UBIQUINONE BIOSYNTHESIS MONOOXYGENASE COQ6, MITOCHONDRIAL"/>
    <property type="match status" value="1"/>
</dbReference>
<dbReference type="GO" id="GO:0006744">
    <property type="term" value="P:ubiquinone biosynthetic process"/>
    <property type="evidence" value="ECO:0000318"/>
    <property type="project" value="GO_Central"/>
</dbReference>
<dbReference type="FunFam" id="3.50.50.60:FF:000021">
    <property type="entry name" value="Ubiquinone biosynthesis monooxygenase COQ6"/>
    <property type="match status" value="1"/>
</dbReference>
<dbReference type="InterPro" id="IPR000689">
    <property type="entry name" value="UbQ_mOase_COQ6"/>
</dbReference>
<reference evidence="13 14" key="1">
    <citation type="journal article" date="2004" name="Nature">
        <title>Genome evolution in yeasts.</title>
        <authorList>
            <consortium name="Genolevures"/>
            <person name="Dujon B."/>
            <person name="Sherman D."/>
            <person name="Fischer G."/>
            <person name="Durrens P."/>
            <person name="Casaregola S."/>
            <person name="Lafontaine I."/>
            <person name="de Montigny J."/>
            <person name="Marck C."/>
            <person name="Neuveglise C."/>
            <person name="Talla E."/>
            <person name="Goffard N."/>
            <person name="Frangeul L."/>
            <person name="Aigle M."/>
            <person name="Anthouard V."/>
            <person name="Babour A."/>
            <person name="Barbe V."/>
            <person name="Barnay S."/>
            <person name="Blanchin S."/>
            <person name="Beckerich J.M."/>
            <person name="Beyne E."/>
            <person name="Bleykasten C."/>
            <person name="Boisrame A."/>
            <person name="Boyer J."/>
            <person name="Cattolico L."/>
            <person name="Confanioleri F."/>
            <person name="de Daruvar A."/>
            <person name="Despons L."/>
            <person name="Fabre E."/>
            <person name="Fairhead C."/>
            <person name="Ferry-Dumazet H."/>
            <person name="Groppi A."/>
            <person name="Hantraye F."/>
            <person name="Hennequin C."/>
            <person name="Jauniaux N."/>
            <person name="Joyet P."/>
            <person name="Kachouri R."/>
            <person name="Kerrest A."/>
            <person name="Koszul R."/>
            <person name="Lemaire M."/>
            <person name="Lesur I."/>
            <person name="Ma L."/>
            <person name="Muller H."/>
            <person name="Nicaud J.M."/>
            <person name="Nikolski M."/>
            <person name="Oztas S."/>
            <person name="Ozier-Kalogeropoulos O."/>
            <person name="Pellenz S."/>
            <person name="Potier S."/>
            <person name="Richard G.F."/>
            <person name="Straub M.L."/>
            <person name="Suleau A."/>
            <person name="Swennene D."/>
            <person name="Tekaia F."/>
            <person name="Wesolowski-Louvel M."/>
            <person name="Westhof E."/>
            <person name="Wirth B."/>
            <person name="Zeniou-Meyer M."/>
            <person name="Zivanovic I."/>
            <person name="Bolotin-Fukuhara M."/>
            <person name="Thierry A."/>
            <person name="Bouchier C."/>
            <person name="Caudron B."/>
            <person name="Scarpelli C."/>
            <person name="Gaillardin C."/>
            <person name="Weissenbach J."/>
            <person name="Wincker P."/>
            <person name="Souciet J.L."/>
        </authorList>
    </citation>
    <scope>NUCLEOTIDE SEQUENCE [LARGE SCALE GENOMIC DNA]</scope>
    <source>
        <strain evidence="14">CLIB 122 / E 150</strain>
    </source>
</reference>
<dbReference type="HOGENOM" id="CLU_009665_8_0_1"/>
<evidence type="ECO:0000256" key="3">
    <source>
        <dbReference type="ARBA" id="ARBA00022630"/>
    </source>
</evidence>
<dbReference type="InParanoid" id="F2Z6J4"/>
<dbReference type="InterPro" id="IPR051205">
    <property type="entry name" value="UbiH/COQ6_monooxygenase"/>
</dbReference>
<keyword evidence="14" id="KW-1185">Reference proteome</keyword>
<keyword evidence="7 11" id="KW-0560">Oxidoreductase</keyword>
<dbReference type="EC" id="1.14.15.46" evidence="11"/>
<evidence type="ECO:0000259" key="12">
    <source>
        <dbReference type="Pfam" id="PF01494"/>
    </source>
</evidence>
<evidence type="ECO:0000256" key="1">
    <source>
        <dbReference type="ARBA" id="ARBA00001974"/>
    </source>
</evidence>
<dbReference type="SUPFAM" id="SSF51905">
    <property type="entry name" value="FAD/NAD(P)-binding domain"/>
    <property type="match status" value="1"/>
</dbReference>
<evidence type="ECO:0000256" key="7">
    <source>
        <dbReference type="ARBA" id="ARBA00023002"/>
    </source>
</evidence>
<keyword evidence="6 11" id="KW-0274">FAD</keyword>
<dbReference type="GO" id="GO:0031314">
    <property type="term" value="C:extrinsic component of mitochondrial inner membrane"/>
    <property type="evidence" value="ECO:0007669"/>
    <property type="project" value="UniProtKB-UniRule"/>
</dbReference>
<dbReference type="Pfam" id="PF01494">
    <property type="entry name" value="FAD_binding_3"/>
    <property type="match status" value="1"/>
</dbReference>
<comment type="similarity">
    <text evidence="2 11">Belongs to the UbiH/COQ6 family.</text>
</comment>
<dbReference type="STRING" id="284591.F2Z6J4"/>
<evidence type="ECO:0000256" key="9">
    <source>
        <dbReference type="ARBA" id="ARBA00023128"/>
    </source>
</evidence>
<evidence type="ECO:0000256" key="4">
    <source>
        <dbReference type="ARBA" id="ARBA00022688"/>
    </source>
</evidence>
<dbReference type="PANTHER" id="PTHR43876">
    <property type="entry name" value="UBIQUINONE BIOSYNTHESIS MONOOXYGENASE COQ6, MITOCHONDRIAL"/>
    <property type="match status" value="1"/>
</dbReference>
<keyword evidence="10 11" id="KW-0472">Membrane</keyword>
<comment type="pathway">
    <text evidence="11">Cofactor biosynthesis; ubiquinone biosynthesis.</text>
</comment>
<keyword evidence="4 11" id="KW-0831">Ubiquinone biosynthesis</keyword>
<dbReference type="VEuPathDB" id="FungiDB:YALI0_A09042g"/>
<dbReference type="EC" id="1.14.15.45" evidence="11"/>
<dbReference type="GO" id="GO:0071949">
    <property type="term" value="F:FAD binding"/>
    <property type="evidence" value="ECO:0007669"/>
    <property type="project" value="InterPro"/>
</dbReference>
<gene>
    <name evidence="11" type="primary">COQ6</name>
    <name evidence="13" type="ORF">YALI0_A09042g</name>
</gene>
<dbReference type="InterPro" id="IPR010971">
    <property type="entry name" value="UbiH/COQ6"/>
</dbReference>
<feature type="domain" description="FAD-binding" evidence="12">
    <location>
        <begin position="36"/>
        <end position="391"/>
    </location>
</feature>